<proteinExistence type="predicted"/>
<dbReference type="Proteomes" id="UP000002482">
    <property type="component" value="Chromosome"/>
</dbReference>
<dbReference type="InterPro" id="IPR017748">
    <property type="entry name" value="TagF"/>
</dbReference>
<dbReference type="AlphaFoldDB" id="F0Q333"/>
<dbReference type="HOGENOM" id="CLU_084145_1_0_4"/>
<dbReference type="EMBL" id="CP002521">
    <property type="protein sequence ID" value="ADX45435.1"/>
    <property type="molecule type" value="Genomic_DNA"/>
</dbReference>
<protein>
    <submittedName>
        <fullName evidence="1">Type VI secretion system-associated protein</fullName>
    </submittedName>
</protein>
<reference evidence="1" key="1">
    <citation type="submission" date="2011-02" db="EMBL/GenBank/DDBJ databases">
        <title>Complete sequence of Acidovorax avenae subsp. avenae ATCC 19860.</title>
        <authorList>
            <consortium name="US DOE Joint Genome Institute"/>
            <person name="Lucas S."/>
            <person name="Copeland A."/>
            <person name="Lapidus A."/>
            <person name="Cheng J.-F."/>
            <person name="Goodwin L."/>
            <person name="Pitluck S."/>
            <person name="Chertkov O."/>
            <person name="Held B."/>
            <person name="Detter J.C."/>
            <person name="Han C."/>
            <person name="Tapia R."/>
            <person name="Land M."/>
            <person name="Hauser L."/>
            <person name="Kyrpides N."/>
            <person name="Ivanova N."/>
            <person name="Ovchinnikova G."/>
            <person name="Pagani I."/>
            <person name="Gordon S."/>
            <person name="Woyke T."/>
        </authorList>
    </citation>
    <scope>NUCLEOTIDE SEQUENCE</scope>
    <source>
        <strain evidence="1">ATCC 19860</strain>
    </source>
</reference>
<dbReference type="InterPro" id="IPR038225">
    <property type="entry name" value="TagF_sf"/>
</dbReference>
<sequence length="231" mass="24496">MPWSRAQPRVAWFGKLPGQGDFVGRRMPRAMSGAWDEWLSHGLGHLRSTAHGDWERTFTQSPLWSFVASGSKGAAPSCGVLAPSIDRVGRCYPLTVMAVGENGRQALAADGVLGQFFSEACDAVIEARRLALPADALDTRLSRLPWPFTAAAADSKGQGGDMAGILSDLGMGGAAGRGEAMFSRGRDILRAGQAASFWWSHPPGAGGRSCEHWGDPNESLFLRLFGGGPNA</sequence>
<keyword evidence="2" id="KW-1185">Reference proteome</keyword>
<organism evidence="1 2">
    <name type="scientific">Paracidovorax avenae (strain ATCC 19860 / DSM 7227 / CCUG 15838 / JCM 20985 / LMG 2117 / NCPPB 1011)</name>
    <name type="common">Acidovorax avenae</name>
    <dbReference type="NCBI Taxonomy" id="643561"/>
    <lineage>
        <taxon>Bacteria</taxon>
        <taxon>Pseudomonadati</taxon>
        <taxon>Pseudomonadota</taxon>
        <taxon>Betaproteobacteria</taxon>
        <taxon>Burkholderiales</taxon>
        <taxon>Comamonadaceae</taxon>
        <taxon>Paracidovorax</taxon>
    </lineage>
</organism>
<accession>F0Q333</accession>
<dbReference type="Gene3D" id="3.40.1730.10">
    <property type="entry name" value="pa0076 domain"/>
    <property type="match status" value="1"/>
</dbReference>
<dbReference type="KEGG" id="aaa:Acav_1513"/>
<name>F0Q333_PARA1</name>
<evidence type="ECO:0000313" key="2">
    <source>
        <dbReference type="Proteomes" id="UP000002482"/>
    </source>
</evidence>
<evidence type="ECO:0000313" key="1">
    <source>
        <dbReference type="EMBL" id="ADX45435.1"/>
    </source>
</evidence>
<dbReference type="PIRSF" id="PIRSF029287">
    <property type="entry name" value="UCP029287"/>
    <property type="match status" value="1"/>
</dbReference>
<dbReference type="NCBIfam" id="TIGR03373">
    <property type="entry name" value="VI_minor_4"/>
    <property type="match status" value="1"/>
</dbReference>
<gene>
    <name evidence="1" type="ordered locus">Acav_1513</name>
</gene>
<dbReference type="Pfam" id="PF09867">
    <property type="entry name" value="TagF_N"/>
    <property type="match status" value="1"/>
</dbReference>